<proteinExistence type="predicted"/>
<keyword evidence="3" id="KW-1185">Reference proteome</keyword>
<evidence type="ECO:0000313" key="3">
    <source>
        <dbReference type="Proteomes" id="UP000319578"/>
    </source>
</evidence>
<reference evidence="2 3" key="1">
    <citation type="submission" date="2019-06" db="EMBL/GenBank/DDBJ databases">
        <title>Whole genome shotgun sequence of Brevibacillus reuszeri NBRC 15719.</title>
        <authorList>
            <person name="Hosoyama A."/>
            <person name="Uohara A."/>
            <person name="Ohji S."/>
            <person name="Ichikawa N."/>
        </authorList>
    </citation>
    <scope>NUCLEOTIDE SEQUENCE [LARGE SCALE GENOMIC DNA]</scope>
    <source>
        <strain evidence="2 3">NBRC 15719</strain>
    </source>
</reference>
<gene>
    <name evidence="2" type="ORF">BRE01_08300</name>
</gene>
<protein>
    <submittedName>
        <fullName evidence="2">Uncharacterized protein</fullName>
    </submittedName>
</protein>
<organism evidence="2 3">
    <name type="scientific">Brevibacillus reuszeri</name>
    <dbReference type="NCBI Taxonomy" id="54915"/>
    <lineage>
        <taxon>Bacteria</taxon>
        <taxon>Bacillati</taxon>
        <taxon>Bacillota</taxon>
        <taxon>Bacilli</taxon>
        <taxon>Bacillales</taxon>
        <taxon>Paenibacillaceae</taxon>
        <taxon>Brevibacillus</taxon>
    </lineage>
</organism>
<accession>A0ABQ0TJU4</accession>
<sequence length="88" mass="10300">MKIGCVPFGEKKEKQDGQRDKKEQEEIDIPKFSDEIAEGSERVFKPHLCPVVKLKNFIERVSDDARKKHAKPEERDHFKAKASYEFSH</sequence>
<feature type="compositionally biased region" description="Basic and acidic residues" evidence="1">
    <location>
        <begin position="64"/>
        <end position="79"/>
    </location>
</feature>
<comment type="caution">
    <text evidence="2">The sequence shown here is derived from an EMBL/GenBank/DDBJ whole genome shotgun (WGS) entry which is preliminary data.</text>
</comment>
<dbReference type="EMBL" id="BJON01000003">
    <property type="protein sequence ID" value="GED67128.1"/>
    <property type="molecule type" value="Genomic_DNA"/>
</dbReference>
<feature type="region of interest" description="Disordered" evidence="1">
    <location>
        <begin position="64"/>
        <end position="88"/>
    </location>
</feature>
<evidence type="ECO:0000256" key="1">
    <source>
        <dbReference type="SAM" id="MobiDB-lite"/>
    </source>
</evidence>
<feature type="region of interest" description="Disordered" evidence="1">
    <location>
        <begin position="1"/>
        <end position="27"/>
    </location>
</feature>
<dbReference type="Proteomes" id="UP000319578">
    <property type="component" value="Unassembled WGS sequence"/>
</dbReference>
<evidence type="ECO:0000313" key="2">
    <source>
        <dbReference type="EMBL" id="GED67128.1"/>
    </source>
</evidence>
<name>A0ABQ0TJU4_9BACL</name>
<feature type="compositionally biased region" description="Basic and acidic residues" evidence="1">
    <location>
        <begin position="9"/>
        <end position="27"/>
    </location>
</feature>